<gene>
    <name evidence="1" type="ORF">GCM10008943_18530</name>
</gene>
<name>A0ABP3R4B9_9HYPH</name>
<protein>
    <submittedName>
        <fullName evidence="1">Uncharacterized protein</fullName>
    </submittedName>
</protein>
<organism evidence="1 2">
    <name type="scientific">Paenochrobactrum glaciei</name>
    <dbReference type="NCBI Taxonomy" id="486407"/>
    <lineage>
        <taxon>Bacteria</taxon>
        <taxon>Pseudomonadati</taxon>
        <taxon>Pseudomonadota</taxon>
        <taxon>Alphaproteobacteria</taxon>
        <taxon>Hyphomicrobiales</taxon>
        <taxon>Brucellaceae</taxon>
        <taxon>Paenochrobactrum</taxon>
    </lineage>
</organism>
<reference evidence="2" key="1">
    <citation type="journal article" date="2019" name="Int. J. Syst. Evol. Microbiol.">
        <title>The Global Catalogue of Microorganisms (GCM) 10K type strain sequencing project: providing services to taxonomists for standard genome sequencing and annotation.</title>
        <authorList>
            <consortium name="The Broad Institute Genomics Platform"/>
            <consortium name="The Broad Institute Genome Sequencing Center for Infectious Disease"/>
            <person name="Wu L."/>
            <person name="Ma J."/>
        </authorList>
    </citation>
    <scope>NUCLEOTIDE SEQUENCE [LARGE SCALE GENOMIC DNA]</scope>
    <source>
        <strain evidence="2">JCM 15115</strain>
    </source>
</reference>
<proteinExistence type="predicted"/>
<dbReference type="Proteomes" id="UP001424441">
    <property type="component" value="Unassembled WGS sequence"/>
</dbReference>
<evidence type="ECO:0000313" key="1">
    <source>
        <dbReference type="EMBL" id="GAA0603324.1"/>
    </source>
</evidence>
<dbReference type="RefSeq" id="WP_343804661.1">
    <property type="nucleotide sequence ID" value="NZ_BAAADE010000002.1"/>
</dbReference>
<accession>A0ABP3R4B9</accession>
<dbReference type="EMBL" id="BAAADE010000002">
    <property type="protein sequence ID" value="GAA0603324.1"/>
    <property type="molecule type" value="Genomic_DNA"/>
</dbReference>
<keyword evidence="2" id="KW-1185">Reference proteome</keyword>
<evidence type="ECO:0000313" key="2">
    <source>
        <dbReference type="Proteomes" id="UP001424441"/>
    </source>
</evidence>
<comment type="caution">
    <text evidence="1">The sequence shown here is derived from an EMBL/GenBank/DDBJ whole genome shotgun (WGS) entry which is preliminary data.</text>
</comment>
<sequence>MNAAENQKLRELYRTIEAEGGAAAPDDLFSQGINYGIEAALRHLEAAGFWYSISPLDFVDNKELAA</sequence>